<keyword evidence="3" id="KW-1185">Reference proteome</keyword>
<evidence type="ECO:0000313" key="3">
    <source>
        <dbReference type="Proteomes" id="UP000821837"/>
    </source>
</evidence>
<reference evidence="2" key="2">
    <citation type="submission" date="2021-09" db="EMBL/GenBank/DDBJ databases">
        <authorList>
            <person name="Jia N."/>
            <person name="Wang J."/>
            <person name="Shi W."/>
            <person name="Du L."/>
            <person name="Sun Y."/>
            <person name="Zhan W."/>
            <person name="Jiang J."/>
            <person name="Wang Q."/>
            <person name="Zhang B."/>
            <person name="Ji P."/>
            <person name="Sakyi L.B."/>
            <person name="Cui X."/>
            <person name="Yuan T."/>
            <person name="Jiang B."/>
            <person name="Yang W."/>
            <person name="Lam T.T.-Y."/>
            <person name="Chang Q."/>
            <person name="Ding S."/>
            <person name="Wang X."/>
            <person name="Zhu J."/>
            <person name="Ruan X."/>
            <person name="Zhao L."/>
            <person name="Wei J."/>
            <person name="Que T."/>
            <person name="Du C."/>
            <person name="Cheng J."/>
            <person name="Dai P."/>
            <person name="Han X."/>
            <person name="Huang E."/>
            <person name="Gao Y."/>
            <person name="Liu J."/>
            <person name="Shao H."/>
            <person name="Ye R."/>
            <person name="Li L."/>
            <person name="Wei W."/>
            <person name="Wang X."/>
            <person name="Wang C."/>
            <person name="Huo Q."/>
            <person name="Li W."/>
            <person name="Guo W."/>
            <person name="Chen H."/>
            <person name="Chen S."/>
            <person name="Zhou L."/>
            <person name="Zhou L."/>
            <person name="Ni X."/>
            <person name="Tian J."/>
            <person name="Zhou Y."/>
            <person name="Sheng Y."/>
            <person name="Liu T."/>
            <person name="Pan Y."/>
            <person name="Xia L."/>
            <person name="Li J."/>
            <person name="Zhao F."/>
            <person name="Cao W."/>
        </authorList>
    </citation>
    <scope>NUCLEOTIDE SEQUENCE</scope>
    <source>
        <strain evidence="2">Rsan-2018</strain>
        <tissue evidence="2">Larvae</tissue>
    </source>
</reference>
<feature type="compositionally biased region" description="Polar residues" evidence="1">
    <location>
        <begin position="1"/>
        <end position="11"/>
    </location>
</feature>
<sequence length="78" mass="8563">MVDTSPRTSGNVPRHGVPGHRSTNTPGPPDVPFLNELCIEDCPARVKWDVALNTTHPVAVSSSTSTFNRRYSCEKELQ</sequence>
<dbReference type="EMBL" id="JABSTV010001246">
    <property type="protein sequence ID" value="KAH7976187.1"/>
    <property type="molecule type" value="Genomic_DNA"/>
</dbReference>
<feature type="region of interest" description="Disordered" evidence="1">
    <location>
        <begin position="1"/>
        <end position="32"/>
    </location>
</feature>
<name>A0A9D4QD55_RHISA</name>
<evidence type="ECO:0000256" key="1">
    <source>
        <dbReference type="SAM" id="MobiDB-lite"/>
    </source>
</evidence>
<evidence type="ECO:0000313" key="2">
    <source>
        <dbReference type="EMBL" id="KAH7976187.1"/>
    </source>
</evidence>
<comment type="caution">
    <text evidence="2">The sequence shown here is derived from an EMBL/GenBank/DDBJ whole genome shotgun (WGS) entry which is preliminary data.</text>
</comment>
<dbReference type="Proteomes" id="UP000821837">
    <property type="component" value="Chromosome 10"/>
</dbReference>
<gene>
    <name evidence="2" type="ORF">HPB52_009497</name>
</gene>
<protein>
    <submittedName>
        <fullName evidence="2">Uncharacterized protein</fullName>
    </submittedName>
</protein>
<dbReference type="AlphaFoldDB" id="A0A9D4QD55"/>
<organism evidence="2 3">
    <name type="scientific">Rhipicephalus sanguineus</name>
    <name type="common">Brown dog tick</name>
    <name type="synonym">Ixodes sanguineus</name>
    <dbReference type="NCBI Taxonomy" id="34632"/>
    <lineage>
        <taxon>Eukaryota</taxon>
        <taxon>Metazoa</taxon>
        <taxon>Ecdysozoa</taxon>
        <taxon>Arthropoda</taxon>
        <taxon>Chelicerata</taxon>
        <taxon>Arachnida</taxon>
        <taxon>Acari</taxon>
        <taxon>Parasitiformes</taxon>
        <taxon>Ixodida</taxon>
        <taxon>Ixodoidea</taxon>
        <taxon>Ixodidae</taxon>
        <taxon>Rhipicephalinae</taxon>
        <taxon>Rhipicephalus</taxon>
        <taxon>Rhipicephalus</taxon>
    </lineage>
</organism>
<proteinExistence type="predicted"/>
<reference evidence="2" key="1">
    <citation type="journal article" date="2020" name="Cell">
        <title>Large-Scale Comparative Analyses of Tick Genomes Elucidate Their Genetic Diversity and Vector Capacities.</title>
        <authorList>
            <consortium name="Tick Genome and Microbiome Consortium (TIGMIC)"/>
            <person name="Jia N."/>
            <person name="Wang J."/>
            <person name="Shi W."/>
            <person name="Du L."/>
            <person name="Sun Y."/>
            <person name="Zhan W."/>
            <person name="Jiang J.F."/>
            <person name="Wang Q."/>
            <person name="Zhang B."/>
            <person name="Ji P."/>
            <person name="Bell-Sakyi L."/>
            <person name="Cui X.M."/>
            <person name="Yuan T.T."/>
            <person name="Jiang B.G."/>
            <person name="Yang W.F."/>
            <person name="Lam T.T."/>
            <person name="Chang Q.C."/>
            <person name="Ding S.J."/>
            <person name="Wang X.J."/>
            <person name="Zhu J.G."/>
            <person name="Ruan X.D."/>
            <person name="Zhao L."/>
            <person name="Wei J.T."/>
            <person name="Ye R.Z."/>
            <person name="Que T.C."/>
            <person name="Du C.H."/>
            <person name="Zhou Y.H."/>
            <person name="Cheng J.X."/>
            <person name="Dai P.F."/>
            <person name="Guo W.B."/>
            <person name="Han X.H."/>
            <person name="Huang E.J."/>
            <person name="Li L.F."/>
            <person name="Wei W."/>
            <person name="Gao Y.C."/>
            <person name="Liu J.Z."/>
            <person name="Shao H.Z."/>
            <person name="Wang X."/>
            <person name="Wang C.C."/>
            <person name="Yang T.C."/>
            <person name="Huo Q.B."/>
            <person name="Li W."/>
            <person name="Chen H.Y."/>
            <person name="Chen S.E."/>
            <person name="Zhou L.G."/>
            <person name="Ni X.B."/>
            <person name="Tian J.H."/>
            <person name="Sheng Y."/>
            <person name="Liu T."/>
            <person name="Pan Y.S."/>
            <person name="Xia L.Y."/>
            <person name="Li J."/>
            <person name="Zhao F."/>
            <person name="Cao W.C."/>
        </authorList>
    </citation>
    <scope>NUCLEOTIDE SEQUENCE</scope>
    <source>
        <strain evidence="2">Rsan-2018</strain>
    </source>
</reference>
<accession>A0A9D4QD55</accession>